<evidence type="ECO:0000256" key="1">
    <source>
        <dbReference type="SAM" id="MobiDB-lite"/>
    </source>
</evidence>
<name>A0A8S9UU39_PHYIN</name>
<evidence type="ECO:0000313" key="3">
    <source>
        <dbReference type="Proteomes" id="UP000704712"/>
    </source>
</evidence>
<dbReference type="EMBL" id="JAACNO010001182">
    <property type="protein sequence ID" value="KAF4142549.1"/>
    <property type="molecule type" value="Genomic_DNA"/>
</dbReference>
<feature type="compositionally biased region" description="Polar residues" evidence="1">
    <location>
        <begin position="70"/>
        <end position="93"/>
    </location>
</feature>
<protein>
    <submittedName>
        <fullName evidence="2">Uncharacterized protein</fullName>
    </submittedName>
</protein>
<reference evidence="2" key="1">
    <citation type="submission" date="2020-03" db="EMBL/GenBank/DDBJ databases">
        <title>Hybrid Assembly of Korean Phytophthora infestans isolates.</title>
        <authorList>
            <person name="Prokchorchik M."/>
            <person name="Lee Y."/>
            <person name="Seo J."/>
            <person name="Cho J.-H."/>
            <person name="Park Y.-E."/>
            <person name="Jang D.-C."/>
            <person name="Im J.-S."/>
            <person name="Choi J.-G."/>
            <person name="Park H.-J."/>
            <person name="Lee G.-B."/>
            <person name="Lee Y.-G."/>
            <person name="Hong S.-Y."/>
            <person name="Cho K."/>
            <person name="Sohn K.H."/>
        </authorList>
    </citation>
    <scope>NUCLEOTIDE SEQUENCE</scope>
    <source>
        <strain evidence="2">KR_2_A2</strain>
    </source>
</reference>
<dbReference type="AlphaFoldDB" id="A0A8S9UU39"/>
<dbReference type="Proteomes" id="UP000704712">
    <property type="component" value="Unassembled WGS sequence"/>
</dbReference>
<gene>
    <name evidence="2" type="ORF">GN958_ATG08280</name>
</gene>
<organism evidence="2 3">
    <name type="scientific">Phytophthora infestans</name>
    <name type="common">Potato late blight agent</name>
    <name type="synonym">Botrytis infestans</name>
    <dbReference type="NCBI Taxonomy" id="4787"/>
    <lineage>
        <taxon>Eukaryota</taxon>
        <taxon>Sar</taxon>
        <taxon>Stramenopiles</taxon>
        <taxon>Oomycota</taxon>
        <taxon>Peronosporomycetes</taxon>
        <taxon>Peronosporales</taxon>
        <taxon>Peronosporaceae</taxon>
        <taxon>Phytophthora</taxon>
    </lineage>
</organism>
<evidence type="ECO:0000313" key="2">
    <source>
        <dbReference type="EMBL" id="KAF4142549.1"/>
    </source>
</evidence>
<feature type="region of interest" description="Disordered" evidence="1">
    <location>
        <begin position="61"/>
        <end position="116"/>
    </location>
</feature>
<sequence length="116" mass="12602">MLSDLGRPKRATTIPSDEHFVAFTKEKKEKVGDQVMHDGDDDRGDDEAFAQKVVEVVERRRSGRIEASMVQETPASSQGEDATNAGHQGQSVQPERATRPARHSSGVIVTGDGDLT</sequence>
<proteinExistence type="predicted"/>
<comment type="caution">
    <text evidence="2">The sequence shown here is derived from an EMBL/GenBank/DDBJ whole genome shotgun (WGS) entry which is preliminary data.</text>
</comment>
<accession>A0A8S9UU39</accession>